<evidence type="ECO:0000256" key="1">
    <source>
        <dbReference type="SAM" id="Coils"/>
    </source>
</evidence>
<evidence type="ECO:0000313" key="4">
    <source>
        <dbReference type="Proteomes" id="UP001459277"/>
    </source>
</evidence>
<feature type="region of interest" description="Disordered" evidence="2">
    <location>
        <begin position="112"/>
        <end position="138"/>
    </location>
</feature>
<organism evidence="3 4">
    <name type="scientific">Lithocarpus litseifolius</name>
    <dbReference type="NCBI Taxonomy" id="425828"/>
    <lineage>
        <taxon>Eukaryota</taxon>
        <taxon>Viridiplantae</taxon>
        <taxon>Streptophyta</taxon>
        <taxon>Embryophyta</taxon>
        <taxon>Tracheophyta</taxon>
        <taxon>Spermatophyta</taxon>
        <taxon>Magnoliopsida</taxon>
        <taxon>eudicotyledons</taxon>
        <taxon>Gunneridae</taxon>
        <taxon>Pentapetalae</taxon>
        <taxon>rosids</taxon>
        <taxon>fabids</taxon>
        <taxon>Fagales</taxon>
        <taxon>Fagaceae</taxon>
        <taxon>Lithocarpus</taxon>
    </lineage>
</organism>
<accession>A0AAW2DFY5</accession>
<reference evidence="3 4" key="1">
    <citation type="submission" date="2024-01" db="EMBL/GenBank/DDBJ databases">
        <title>A telomere-to-telomere, gap-free genome of sweet tea (Lithocarpus litseifolius).</title>
        <authorList>
            <person name="Zhou J."/>
        </authorList>
    </citation>
    <scope>NUCLEOTIDE SEQUENCE [LARGE SCALE GENOMIC DNA]</scope>
    <source>
        <strain evidence="3">Zhou-2022a</strain>
        <tissue evidence="3">Leaf</tissue>
    </source>
</reference>
<sequence>MNKVLESERLHAEAEENTKTIMERAEILEKELEKARKMLADKDVELKSYEATDDAKLMEAYYQGQYDCIATVKLEVEASSSFRIETNIPLPEEPNPEIQAIINDKSAAHEVEGARSAASLGGGTISASLSSTEETPCP</sequence>
<evidence type="ECO:0000313" key="3">
    <source>
        <dbReference type="EMBL" id="KAL0008195.1"/>
    </source>
</evidence>
<comment type="caution">
    <text evidence="3">The sequence shown here is derived from an EMBL/GenBank/DDBJ whole genome shotgun (WGS) entry which is preliminary data.</text>
</comment>
<gene>
    <name evidence="3" type="ORF">SO802_009697</name>
</gene>
<proteinExistence type="predicted"/>
<feature type="compositionally biased region" description="Polar residues" evidence="2">
    <location>
        <begin position="125"/>
        <end position="138"/>
    </location>
</feature>
<feature type="coiled-coil region" evidence="1">
    <location>
        <begin position="11"/>
        <end position="52"/>
    </location>
</feature>
<keyword evidence="1" id="KW-0175">Coiled coil</keyword>
<evidence type="ECO:0000256" key="2">
    <source>
        <dbReference type="SAM" id="MobiDB-lite"/>
    </source>
</evidence>
<keyword evidence="4" id="KW-1185">Reference proteome</keyword>
<dbReference type="AlphaFoldDB" id="A0AAW2DFY5"/>
<dbReference type="Proteomes" id="UP001459277">
    <property type="component" value="Unassembled WGS sequence"/>
</dbReference>
<dbReference type="EMBL" id="JAZDWU010000003">
    <property type="protein sequence ID" value="KAL0008195.1"/>
    <property type="molecule type" value="Genomic_DNA"/>
</dbReference>
<protein>
    <submittedName>
        <fullName evidence="3">Uncharacterized protein</fullName>
    </submittedName>
</protein>
<name>A0AAW2DFY5_9ROSI</name>